<dbReference type="Gene3D" id="3.30.70.790">
    <property type="entry name" value="UreE, C-terminal domain"/>
    <property type="match status" value="1"/>
</dbReference>
<dbReference type="KEGG" id="gms:SOIL9_56520"/>
<dbReference type="EMBL" id="LR593886">
    <property type="protein sequence ID" value="VTR92062.1"/>
    <property type="molecule type" value="Genomic_DNA"/>
</dbReference>
<name>A0A6P2CY54_9BACT</name>
<evidence type="ECO:0000313" key="1">
    <source>
        <dbReference type="EMBL" id="VTR92062.1"/>
    </source>
</evidence>
<accession>A0A6P2CY54</accession>
<reference evidence="1 2" key="1">
    <citation type="submission" date="2019-05" db="EMBL/GenBank/DDBJ databases">
        <authorList>
            <consortium name="Science for Life Laboratories"/>
        </authorList>
    </citation>
    <scope>NUCLEOTIDE SEQUENCE [LARGE SCALE GENOMIC DNA]</scope>
    <source>
        <strain evidence="1">Soil9</strain>
    </source>
</reference>
<dbReference type="RefSeq" id="WP_052556787.1">
    <property type="nucleotide sequence ID" value="NZ_LR593886.1"/>
</dbReference>
<gene>
    <name evidence="1" type="ORF">SOIL9_56520</name>
</gene>
<protein>
    <submittedName>
        <fullName evidence="1">: DUF2007</fullName>
    </submittedName>
</protein>
<keyword evidence="2" id="KW-1185">Reference proteome</keyword>
<organism evidence="1 2">
    <name type="scientific">Gemmata massiliana</name>
    <dbReference type="NCBI Taxonomy" id="1210884"/>
    <lineage>
        <taxon>Bacteria</taxon>
        <taxon>Pseudomonadati</taxon>
        <taxon>Planctomycetota</taxon>
        <taxon>Planctomycetia</taxon>
        <taxon>Gemmatales</taxon>
        <taxon>Gemmataceae</taxon>
        <taxon>Gemmata</taxon>
    </lineage>
</organism>
<proteinExistence type="predicted"/>
<evidence type="ECO:0000313" key="2">
    <source>
        <dbReference type="Proteomes" id="UP000464178"/>
    </source>
</evidence>
<sequence length="87" mass="9282">MATETQNDVVKVYSGSLVTAELYQQALKEDGIESTVVGLELSASFGSAVPNSVELMVKSEDTEKALASIKQFESENQPLADESTLPS</sequence>
<dbReference type="AlphaFoldDB" id="A0A6P2CY54"/>
<dbReference type="Proteomes" id="UP000464178">
    <property type="component" value="Chromosome"/>
</dbReference>